<comment type="similarity">
    <text evidence="1">Belongs to the GSP E family.</text>
</comment>
<dbReference type="SMART" id="SM00382">
    <property type="entry name" value="AAA"/>
    <property type="match status" value="1"/>
</dbReference>
<dbReference type="PANTHER" id="PTHR30258">
    <property type="entry name" value="TYPE II SECRETION SYSTEM PROTEIN GSPE-RELATED"/>
    <property type="match status" value="1"/>
</dbReference>
<keyword evidence="2" id="KW-0547">Nucleotide-binding</keyword>
<evidence type="ECO:0000259" key="4">
    <source>
        <dbReference type="PROSITE" id="PS00662"/>
    </source>
</evidence>
<dbReference type="Gene3D" id="3.30.450.90">
    <property type="match status" value="1"/>
</dbReference>
<organism evidence="5 6">
    <name type="scientific">Candidatus Zambryskibacteria bacterium CG10_big_fil_rev_8_21_14_0_10_42_12</name>
    <dbReference type="NCBI Taxonomy" id="1975115"/>
    <lineage>
        <taxon>Bacteria</taxon>
        <taxon>Candidatus Zambryskiibacteriota</taxon>
    </lineage>
</organism>
<evidence type="ECO:0000313" key="6">
    <source>
        <dbReference type="Proteomes" id="UP000231333"/>
    </source>
</evidence>
<dbReference type="SUPFAM" id="SSF160246">
    <property type="entry name" value="EspE N-terminal domain-like"/>
    <property type="match status" value="1"/>
</dbReference>
<evidence type="ECO:0000256" key="2">
    <source>
        <dbReference type="ARBA" id="ARBA00022741"/>
    </source>
</evidence>
<dbReference type="PANTHER" id="PTHR30258:SF1">
    <property type="entry name" value="PROTEIN TRANSPORT PROTEIN HOFB HOMOLOG"/>
    <property type="match status" value="1"/>
</dbReference>
<dbReference type="CDD" id="cd01129">
    <property type="entry name" value="PulE-GspE-like"/>
    <property type="match status" value="1"/>
</dbReference>
<accession>A0A2H0QSM9</accession>
<dbReference type="InterPro" id="IPR027417">
    <property type="entry name" value="P-loop_NTPase"/>
</dbReference>
<reference evidence="5 6" key="1">
    <citation type="submission" date="2017-09" db="EMBL/GenBank/DDBJ databases">
        <title>Depth-based differentiation of microbial function through sediment-hosted aquifers and enrichment of novel symbionts in the deep terrestrial subsurface.</title>
        <authorList>
            <person name="Probst A.J."/>
            <person name="Ladd B."/>
            <person name="Jarett J.K."/>
            <person name="Geller-Mcgrath D.E."/>
            <person name="Sieber C.M."/>
            <person name="Emerson J.B."/>
            <person name="Anantharaman K."/>
            <person name="Thomas B.C."/>
            <person name="Malmstrom R."/>
            <person name="Stieglmeier M."/>
            <person name="Klingl A."/>
            <person name="Woyke T."/>
            <person name="Ryan C.M."/>
            <person name="Banfield J.F."/>
        </authorList>
    </citation>
    <scope>NUCLEOTIDE SEQUENCE [LARGE SCALE GENOMIC DNA]</scope>
    <source>
        <strain evidence="5">CG10_big_fil_rev_8_21_14_0_10_42_12</strain>
    </source>
</reference>
<dbReference type="AlphaFoldDB" id="A0A2H0QSM9"/>
<dbReference type="Proteomes" id="UP000231333">
    <property type="component" value="Unassembled WGS sequence"/>
</dbReference>
<evidence type="ECO:0000313" key="5">
    <source>
        <dbReference type="EMBL" id="PIR37253.1"/>
    </source>
</evidence>
<dbReference type="Pfam" id="PF00437">
    <property type="entry name" value="T2SSE"/>
    <property type="match status" value="1"/>
</dbReference>
<dbReference type="GO" id="GO:0005886">
    <property type="term" value="C:plasma membrane"/>
    <property type="evidence" value="ECO:0007669"/>
    <property type="project" value="TreeGrafter"/>
</dbReference>
<dbReference type="Pfam" id="PF05157">
    <property type="entry name" value="MshEN"/>
    <property type="match status" value="1"/>
</dbReference>
<dbReference type="Gene3D" id="3.40.50.300">
    <property type="entry name" value="P-loop containing nucleotide triphosphate hydrolases"/>
    <property type="match status" value="1"/>
</dbReference>
<sequence length="558" mass="62736">MVINFNEDRQSQRISELRRREEENLTKMLAHKYNLPYLDLSQAPVNIDALRIIPEKTSREAFIVALDETDKRVQIAILTPANEKTKEVLQNLEQRRYIPEVFMVSKSSLEHVWKRYSELSYASETKGGAIDISSDQITDLVANVKKFEDIITLIDQTLKEKKSYRISRILEIIVAGAIALNASDVHIEPEEDYVRLRYRLDGTLTNVLNFDFDTYKLLGSRIKLISNLKLNIKDEAQDGRFSINLDDMDIEVRTSVLPGAYAESIVLRILNPNNIAVSLDELGINNKLLEVMKREISKPNGMILTTGPTGSGKTTTLYAFLKTVHEPGVKIITIEDPIEYHLPGIVQTQADKDGEYTFANGLRSSLRQDPDVIMIGEIRDSETARIAVNAALTGHIVFSTLHTNTAAGTFPRLIDLGVDSKIISSALNLAIAQRLVRKLCPHCKKQVVPDEKTKARIQTVLVGITDKTYIEGVQREHIWEPVGCPECNNIGYKGRIGVFEAIIADETLEKLLTSYPSEREIFEGTRHQNLLSMAEDGVIKILQGVTSLAELERVVEIE</sequence>
<keyword evidence="3" id="KW-0067">ATP-binding</keyword>
<comment type="caution">
    <text evidence="5">The sequence shown here is derived from an EMBL/GenBank/DDBJ whole genome shotgun (WGS) entry which is preliminary data.</text>
</comment>
<name>A0A2H0QSM9_9BACT</name>
<gene>
    <name evidence="5" type="ORF">COV34_03465</name>
</gene>
<dbReference type="InterPro" id="IPR003593">
    <property type="entry name" value="AAA+_ATPase"/>
</dbReference>
<dbReference type="GO" id="GO:0016887">
    <property type="term" value="F:ATP hydrolysis activity"/>
    <property type="evidence" value="ECO:0007669"/>
    <property type="project" value="TreeGrafter"/>
</dbReference>
<dbReference type="InterPro" id="IPR007831">
    <property type="entry name" value="T2SS_GspE_N"/>
</dbReference>
<dbReference type="EMBL" id="PCXL01000026">
    <property type="protein sequence ID" value="PIR37253.1"/>
    <property type="molecule type" value="Genomic_DNA"/>
</dbReference>
<proteinExistence type="inferred from homology"/>
<evidence type="ECO:0000256" key="1">
    <source>
        <dbReference type="ARBA" id="ARBA00006611"/>
    </source>
</evidence>
<feature type="domain" description="Bacterial type II secretion system protein E" evidence="4">
    <location>
        <begin position="366"/>
        <end position="380"/>
    </location>
</feature>
<evidence type="ECO:0000256" key="3">
    <source>
        <dbReference type="ARBA" id="ARBA00022840"/>
    </source>
</evidence>
<dbReference type="InterPro" id="IPR037257">
    <property type="entry name" value="T2SS_E_N_sf"/>
</dbReference>
<dbReference type="SUPFAM" id="SSF52540">
    <property type="entry name" value="P-loop containing nucleoside triphosphate hydrolases"/>
    <property type="match status" value="1"/>
</dbReference>
<protein>
    <recommendedName>
        <fullName evidence="4">Bacterial type II secretion system protein E domain-containing protein</fullName>
    </recommendedName>
</protein>
<dbReference type="InterPro" id="IPR001482">
    <property type="entry name" value="T2SS/T4SS_dom"/>
</dbReference>
<dbReference type="PROSITE" id="PS00662">
    <property type="entry name" value="T2SP_E"/>
    <property type="match status" value="1"/>
</dbReference>
<dbReference type="GO" id="GO:0005524">
    <property type="term" value="F:ATP binding"/>
    <property type="evidence" value="ECO:0007669"/>
    <property type="project" value="UniProtKB-KW"/>
</dbReference>